<evidence type="ECO:0000313" key="6">
    <source>
        <dbReference type="EMBL" id="SEG92263.1"/>
    </source>
</evidence>
<dbReference type="PROSITE" id="PS50977">
    <property type="entry name" value="HTH_TETR_2"/>
    <property type="match status" value="1"/>
</dbReference>
<proteinExistence type="predicted"/>
<organism evidence="6 7">
    <name type="scientific">Actinacidiphila yanglinensis</name>
    <dbReference type="NCBI Taxonomy" id="310779"/>
    <lineage>
        <taxon>Bacteria</taxon>
        <taxon>Bacillati</taxon>
        <taxon>Actinomycetota</taxon>
        <taxon>Actinomycetes</taxon>
        <taxon>Kitasatosporales</taxon>
        <taxon>Streptomycetaceae</taxon>
        <taxon>Actinacidiphila</taxon>
    </lineage>
</organism>
<dbReference type="InterPro" id="IPR036271">
    <property type="entry name" value="Tet_transcr_reg_TetR-rel_C_sf"/>
</dbReference>
<feature type="domain" description="HTH tetR-type" evidence="5">
    <location>
        <begin position="9"/>
        <end position="69"/>
    </location>
</feature>
<sequence length="210" mass="22615">MAQRGRPREFDMEDALDRAIDVFWRQGYSGTSLSDLTRAMGISRPSLYGAFGTKEETFKLAVERYARIDMAYVTTALAAPTAYETAGRYLRDNVDAVTTPGKPAGCLSIQGGLSASPDDDRVVRYLAERRADGEARFAARFAQAITDGDLPASENPAALAKYVSTVSAGLAVQAAAGVARDDLHRVVDRALLAFPRRPEAEALPHTSVTS</sequence>
<name>A0A1H6E4W3_9ACTN</name>
<keyword evidence="7" id="KW-1185">Reference proteome</keyword>
<keyword evidence="2 4" id="KW-0238">DNA-binding</keyword>
<dbReference type="GO" id="GO:0003677">
    <property type="term" value="F:DNA binding"/>
    <property type="evidence" value="ECO:0007669"/>
    <property type="project" value="UniProtKB-UniRule"/>
</dbReference>
<dbReference type="SUPFAM" id="SSF48498">
    <property type="entry name" value="Tetracyclin repressor-like, C-terminal domain"/>
    <property type="match status" value="1"/>
</dbReference>
<dbReference type="SUPFAM" id="SSF46689">
    <property type="entry name" value="Homeodomain-like"/>
    <property type="match status" value="1"/>
</dbReference>
<protein>
    <submittedName>
        <fullName evidence="6">Transcriptional regulator, TetR family</fullName>
    </submittedName>
</protein>
<dbReference type="AlphaFoldDB" id="A0A1H6E4W3"/>
<keyword evidence="1" id="KW-0805">Transcription regulation</keyword>
<dbReference type="Pfam" id="PF00440">
    <property type="entry name" value="TetR_N"/>
    <property type="match status" value="1"/>
</dbReference>
<dbReference type="Gene3D" id="1.10.10.60">
    <property type="entry name" value="Homeodomain-like"/>
    <property type="match status" value="1"/>
</dbReference>
<reference evidence="6 7" key="1">
    <citation type="submission" date="2016-10" db="EMBL/GenBank/DDBJ databases">
        <authorList>
            <person name="de Groot N.N."/>
        </authorList>
    </citation>
    <scope>NUCLEOTIDE SEQUENCE [LARGE SCALE GENOMIC DNA]</scope>
    <source>
        <strain evidence="6 7">CGMCC 4.2023</strain>
    </source>
</reference>
<evidence type="ECO:0000259" key="5">
    <source>
        <dbReference type="PROSITE" id="PS50977"/>
    </source>
</evidence>
<gene>
    <name evidence="6" type="ORF">SAMN05216223_125108</name>
</gene>
<dbReference type="PANTHER" id="PTHR47506">
    <property type="entry name" value="TRANSCRIPTIONAL REGULATORY PROTEIN"/>
    <property type="match status" value="1"/>
</dbReference>
<evidence type="ECO:0000256" key="3">
    <source>
        <dbReference type="ARBA" id="ARBA00023163"/>
    </source>
</evidence>
<evidence type="ECO:0000313" key="7">
    <source>
        <dbReference type="Proteomes" id="UP000236754"/>
    </source>
</evidence>
<accession>A0A1H6E4W3</accession>
<keyword evidence="3" id="KW-0804">Transcription</keyword>
<dbReference type="Gene3D" id="1.10.357.10">
    <property type="entry name" value="Tetracycline Repressor, domain 2"/>
    <property type="match status" value="1"/>
</dbReference>
<dbReference type="EMBL" id="FNVU01000025">
    <property type="protein sequence ID" value="SEG92263.1"/>
    <property type="molecule type" value="Genomic_DNA"/>
</dbReference>
<dbReference type="PANTHER" id="PTHR47506:SF1">
    <property type="entry name" value="HTH-TYPE TRANSCRIPTIONAL REGULATOR YJDC"/>
    <property type="match status" value="1"/>
</dbReference>
<dbReference type="InterPro" id="IPR009057">
    <property type="entry name" value="Homeodomain-like_sf"/>
</dbReference>
<dbReference type="InterPro" id="IPR001647">
    <property type="entry name" value="HTH_TetR"/>
</dbReference>
<evidence type="ECO:0000256" key="4">
    <source>
        <dbReference type="PROSITE-ProRule" id="PRU00335"/>
    </source>
</evidence>
<dbReference type="Proteomes" id="UP000236754">
    <property type="component" value="Unassembled WGS sequence"/>
</dbReference>
<evidence type="ECO:0000256" key="2">
    <source>
        <dbReference type="ARBA" id="ARBA00023125"/>
    </source>
</evidence>
<evidence type="ECO:0000256" key="1">
    <source>
        <dbReference type="ARBA" id="ARBA00023015"/>
    </source>
</evidence>
<dbReference type="RefSeq" id="WP_200823527.1">
    <property type="nucleotide sequence ID" value="NZ_FNVU01000025.1"/>
</dbReference>
<feature type="DNA-binding region" description="H-T-H motif" evidence="4">
    <location>
        <begin position="32"/>
        <end position="51"/>
    </location>
</feature>